<reference evidence="1" key="1">
    <citation type="submission" date="2020-05" db="EMBL/GenBank/DDBJ databases">
        <title>Chitinophaga laudate sp. nov., isolated from a tropical peat swamp.</title>
        <authorList>
            <person name="Goh C.B.S."/>
            <person name="Lee M.S."/>
            <person name="Parimannan S."/>
            <person name="Pasbakhsh P."/>
            <person name="Yule C.M."/>
            <person name="Rajandas H."/>
            <person name="Loke S."/>
            <person name="Croft L."/>
            <person name="Tan J.B.L."/>
        </authorList>
    </citation>
    <scope>NUCLEOTIDE SEQUENCE</scope>
    <source>
        <strain evidence="1">Mgbs1</strain>
    </source>
</reference>
<dbReference type="Proteomes" id="UP000281028">
    <property type="component" value="Unassembled WGS sequence"/>
</dbReference>
<dbReference type="AlphaFoldDB" id="A0A433WMY8"/>
<proteinExistence type="predicted"/>
<dbReference type="OrthoDB" id="1490748at2"/>
<sequence length="279" mass="30948">MTTIVSPVFREVKPTAQQIDEARAVFESTIAADIARNSTAQQQRAEQMSRIIHPSSLQENGTKDMKNTFHALKELEEQTAAQQLHQLRSFDAGLEAQQQFMLKMDNQLKIGGPPYDVDWTSGVIASASKATGEFSVNPMQTSASAAVGMYLSPSEDMIAKFTAYMPIAFKWTHWVAGPGFAGSSGGVGILIYDISGHFNPTDNRALLWNQTLHGGIDRQEHYTYLGNTAAAETYFLMKKNGLYLIWAWCWAENHFGGTAVSLASVNCRMPFFVVRPQWL</sequence>
<comment type="caution">
    <text evidence="1">The sequence shown here is derived from an EMBL/GenBank/DDBJ whole genome shotgun (WGS) entry which is preliminary data.</text>
</comment>
<name>A0A433WMY8_9BACT</name>
<organism evidence="1 2">
    <name type="scientific">Chitinophaga solisilvae</name>
    <dbReference type="NCBI Taxonomy" id="1233460"/>
    <lineage>
        <taxon>Bacteria</taxon>
        <taxon>Pseudomonadati</taxon>
        <taxon>Bacteroidota</taxon>
        <taxon>Chitinophagia</taxon>
        <taxon>Chitinophagales</taxon>
        <taxon>Chitinophagaceae</taxon>
        <taxon>Chitinophaga</taxon>
    </lineage>
</organism>
<dbReference type="EMBL" id="RIAR02000001">
    <property type="protein sequence ID" value="NSL87009.1"/>
    <property type="molecule type" value="Genomic_DNA"/>
</dbReference>
<accession>A0A433WMY8</accession>
<protein>
    <submittedName>
        <fullName evidence="1">Uncharacterized protein</fullName>
    </submittedName>
</protein>
<evidence type="ECO:0000313" key="2">
    <source>
        <dbReference type="Proteomes" id="UP000281028"/>
    </source>
</evidence>
<keyword evidence="2" id="KW-1185">Reference proteome</keyword>
<evidence type="ECO:0000313" key="1">
    <source>
        <dbReference type="EMBL" id="NSL87009.1"/>
    </source>
</evidence>
<gene>
    <name evidence="1" type="ORF">ECE50_009220</name>
</gene>